<dbReference type="EC" id="1.7.1.3" evidence="7"/>
<dbReference type="SUPFAM" id="SSF52343">
    <property type="entry name" value="Ferredoxin reductase-like, C-terminal NADP-linked domain"/>
    <property type="match status" value="1"/>
</dbReference>
<evidence type="ECO:0000259" key="18">
    <source>
        <dbReference type="PROSITE" id="PS51384"/>
    </source>
</evidence>
<dbReference type="InParanoid" id="A0A5C3PDY4"/>
<evidence type="ECO:0000256" key="6">
    <source>
        <dbReference type="ARBA" id="ARBA00011738"/>
    </source>
</evidence>
<dbReference type="PANTHER" id="PTHR19372:SF7">
    <property type="entry name" value="SULFITE OXIDASE, MITOCHONDRIAL"/>
    <property type="match status" value="1"/>
</dbReference>
<evidence type="ECO:0000256" key="11">
    <source>
        <dbReference type="ARBA" id="ARBA00022723"/>
    </source>
</evidence>
<dbReference type="Gene3D" id="3.40.50.80">
    <property type="entry name" value="Nucleotide-binding domain of ferredoxin-NADP reductase (FNR) module"/>
    <property type="match status" value="1"/>
</dbReference>
<dbReference type="SUPFAM" id="SSF56524">
    <property type="entry name" value="Oxidoreductase molybdopterin-binding domain"/>
    <property type="match status" value="1"/>
</dbReference>
<dbReference type="CDD" id="cd06183">
    <property type="entry name" value="cyt_b5_reduct_like"/>
    <property type="match status" value="1"/>
</dbReference>
<keyword evidence="13" id="KW-0560">Oxidoreductase</keyword>
<dbReference type="STRING" id="1314778.A0A5C3PDY4"/>
<evidence type="ECO:0000256" key="14">
    <source>
        <dbReference type="ARBA" id="ARBA00023063"/>
    </source>
</evidence>
<comment type="catalytic activity">
    <reaction evidence="15">
        <text>nitrite + NADP(+) + H2O = nitrate + NADPH + H(+)</text>
        <dbReference type="Rhea" id="RHEA:19061"/>
        <dbReference type="ChEBI" id="CHEBI:15377"/>
        <dbReference type="ChEBI" id="CHEBI:15378"/>
        <dbReference type="ChEBI" id="CHEBI:16301"/>
        <dbReference type="ChEBI" id="CHEBI:17632"/>
        <dbReference type="ChEBI" id="CHEBI:57783"/>
        <dbReference type="ChEBI" id="CHEBI:58349"/>
        <dbReference type="EC" id="1.7.1.3"/>
    </reaction>
</comment>
<dbReference type="PRINTS" id="PR00407">
    <property type="entry name" value="EUMOPTERIN"/>
</dbReference>
<keyword evidence="9" id="KW-0500">Molybdenum</keyword>
<dbReference type="GO" id="GO:0050464">
    <property type="term" value="F:nitrate reductase (NADPH) activity"/>
    <property type="evidence" value="ECO:0007669"/>
    <property type="project" value="UniProtKB-EC"/>
</dbReference>
<evidence type="ECO:0000256" key="8">
    <source>
        <dbReference type="ARBA" id="ARBA00015499"/>
    </source>
</evidence>
<evidence type="ECO:0000256" key="16">
    <source>
        <dbReference type="SAM" id="MobiDB-lite"/>
    </source>
</evidence>
<dbReference type="GO" id="GO:0020037">
    <property type="term" value="F:heme binding"/>
    <property type="evidence" value="ECO:0007669"/>
    <property type="project" value="TreeGrafter"/>
</dbReference>
<dbReference type="InterPro" id="IPR036400">
    <property type="entry name" value="Cyt_B5-like_heme/steroid_sf"/>
</dbReference>
<feature type="domain" description="Cytochrome b5 heme-binding" evidence="17">
    <location>
        <begin position="676"/>
        <end position="754"/>
    </location>
</feature>
<evidence type="ECO:0000256" key="5">
    <source>
        <dbReference type="ARBA" id="ARBA00006253"/>
    </source>
</evidence>
<dbReference type="InterPro" id="IPR036374">
    <property type="entry name" value="OxRdtase_Mopterin-bd_sf"/>
</dbReference>
<evidence type="ECO:0000313" key="20">
    <source>
        <dbReference type="Proteomes" id="UP000308197"/>
    </source>
</evidence>
<dbReference type="Gene3D" id="3.10.120.10">
    <property type="entry name" value="Cytochrome b5-like heme/steroid binding domain"/>
    <property type="match status" value="1"/>
</dbReference>
<feature type="compositionally biased region" description="Basic and acidic residues" evidence="16">
    <location>
        <begin position="137"/>
        <end position="169"/>
    </location>
</feature>
<comment type="function">
    <text evidence="4">Nitrate reductase is a key enzyme involved in the first step of nitrate assimilation in plants, fungi and bacteria.</text>
</comment>
<dbReference type="SUPFAM" id="SSF63380">
    <property type="entry name" value="Riboflavin synthase domain-like"/>
    <property type="match status" value="1"/>
</dbReference>
<dbReference type="InterPro" id="IPR008335">
    <property type="entry name" value="Mopterin_OxRdtase_euk"/>
</dbReference>
<dbReference type="InterPro" id="IPR001433">
    <property type="entry name" value="OxRdtase_FAD/NAD-bd"/>
</dbReference>
<dbReference type="InterPro" id="IPR005066">
    <property type="entry name" value="MoCF_OxRdtse_dimer"/>
</dbReference>
<dbReference type="SMART" id="SM01117">
    <property type="entry name" value="Cyt-b5"/>
    <property type="match status" value="1"/>
</dbReference>
<dbReference type="PANTHER" id="PTHR19372">
    <property type="entry name" value="SULFITE REDUCTASE"/>
    <property type="match status" value="1"/>
</dbReference>
<evidence type="ECO:0000256" key="4">
    <source>
        <dbReference type="ARBA" id="ARBA00003838"/>
    </source>
</evidence>
<organism evidence="19 20">
    <name type="scientific">Polyporus arcularius HHB13444</name>
    <dbReference type="NCBI Taxonomy" id="1314778"/>
    <lineage>
        <taxon>Eukaryota</taxon>
        <taxon>Fungi</taxon>
        <taxon>Dikarya</taxon>
        <taxon>Basidiomycota</taxon>
        <taxon>Agaricomycotina</taxon>
        <taxon>Agaricomycetes</taxon>
        <taxon>Polyporales</taxon>
        <taxon>Polyporaceae</taxon>
        <taxon>Polyporus</taxon>
    </lineage>
</organism>
<dbReference type="Gene3D" id="3.90.420.10">
    <property type="entry name" value="Oxidoreductase, molybdopterin-binding domain"/>
    <property type="match status" value="1"/>
</dbReference>
<dbReference type="Proteomes" id="UP000308197">
    <property type="component" value="Unassembled WGS sequence"/>
</dbReference>
<dbReference type="Pfam" id="PF00173">
    <property type="entry name" value="Cyt-b5"/>
    <property type="match status" value="1"/>
</dbReference>
<keyword evidence="14" id="KW-0534">Nitrate assimilation</keyword>
<dbReference type="Pfam" id="PF00175">
    <property type="entry name" value="NAD_binding_1"/>
    <property type="match status" value="1"/>
</dbReference>
<sequence>MPAWTRESLSSPWPRKHDVRLRAPDVYDAAVKADGLDTLQRHRPLGVVDQYGEKNRKAGTNGVHEPYDNDDAPAVNGHAEQSDHVSGDWEERLRGGASCVSVRDVKKSSPDYKVLHPMNHAFARYVLPVAESAIKEQDWPGKKNSDRGDNAKVGGEHAEDGAEKERKDDEQEGDDDPQKQSQGPELTEEQHAFLDQIISEMRLVESFKNNPAEPKDDLKLLDSDALQQLESRLSIDDQSTPDSWIPRSTSLLRLTGKHPMNAEPNLLEMYQAGLITPTKLHYVRGHAAVPQLTWETHTLSVFSEPEGLVSKPKDWTMDELTSGDYKIIEIPVSFGCDGARRKEMNMIKKTSGFNFSGASVSTCLWRGVLVRDILLASGLQDQPDEERWYLNFEGADEPSEGPYSTSIPLMHAMNPANDVMLVFGQNGRILHPDHGYPLRIIIPGYVGGRQIKWLTKARLWVTKEPNRSYYHIWDNRVVPSFIDSRDHPLASALFHHESTACYEQSLQSVIVKPEHGERISLATKGSLGGTYTVEGYAFNGGGDRIDRVELSLDGGKTWRWCIRRFTDAPLRHGEKYWAWLFWRCEVKVQELLGAQEISVRAQDCRKNYQPEHMTWNLMGMMNNSWYRVRPNIVQDPDTMLPAVEFQHPVAPGNGEGGWMVPPKEQQPDQSGKAGDLKTFSLEEIAKHNNKDDAWIIIENKVYDVTSVLGWHPGGANAILPYAGKATVDVTNEYKGIHDAYANGKKDECLIGALSEEGIKVMQDDAVRAAKELAGVKEERKDMALQPDLFTQAKLIKREEVSPDTRLYTFKLPNKSDGSHGLLGLPVGRHIQISVHFKDQAVLRSYTPVRPVLPSEDDGTFDLLVKTYLPSVGGPFPPGGTISNYLDCMDDGEEIDIRGPTGGITYKGRGNFDIEGKHYHFDKVTLRSYDCLSFCTLMPNEINLVAGGSGLTPHWQLIHAVLSDPNDHTCMSLLDSNKTFGDILLREELQKYADENPDRFKIWHVLSTEPKDKEFKCTVGHLNKDIMSHHFHPAGEGTGTLLCGPPGLIEKGALPALRELGFKEGESVFGY</sequence>
<dbReference type="PRINTS" id="PR00406">
    <property type="entry name" value="CYTB5RDTASE"/>
</dbReference>
<gene>
    <name evidence="19" type="ORF">K466DRAFT_663490</name>
</gene>
<dbReference type="GO" id="GO:0008482">
    <property type="term" value="F:sulfite oxidase activity"/>
    <property type="evidence" value="ECO:0007669"/>
    <property type="project" value="TreeGrafter"/>
</dbReference>
<dbReference type="GO" id="GO:0043546">
    <property type="term" value="F:molybdopterin cofactor binding"/>
    <property type="evidence" value="ECO:0007669"/>
    <property type="project" value="TreeGrafter"/>
</dbReference>
<evidence type="ECO:0000256" key="10">
    <source>
        <dbReference type="ARBA" id="ARBA00022630"/>
    </source>
</evidence>
<dbReference type="Pfam" id="PF00174">
    <property type="entry name" value="Oxidored_molyb"/>
    <property type="match status" value="1"/>
</dbReference>
<keyword evidence="11" id="KW-0479">Metal-binding</keyword>
<dbReference type="GO" id="GO:0042128">
    <property type="term" value="P:nitrate assimilation"/>
    <property type="evidence" value="ECO:0007669"/>
    <property type="project" value="UniProtKB-KW"/>
</dbReference>
<dbReference type="SUPFAM" id="SSF55856">
    <property type="entry name" value="Cytochrome b5-like heme/steroid binding domain"/>
    <property type="match status" value="1"/>
</dbReference>
<comment type="cofactor">
    <cofactor evidence="2">
        <name>heme</name>
        <dbReference type="ChEBI" id="CHEBI:30413"/>
    </cofactor>
</comment>
<evidence type="ECO:0000256" key="15">
    <source>
        <dbReference type="ARBA" id="ARBA00049155"/>
    </source>
</evidence>
<name>A0A5C3PDY4_9APHY</name>
<feature type="domain" description="FAD-binding FR-type" evidence="18">
    <location>
        <begin position="787"/>
        <end position="906"/>
    </location>
</feature>
<evidence type="ECO:0000256" key="12">
    <source>
        <dbReference type="ARBA" id="ARBA00022827"/>
    </source>
</evidence>
<dbReference type="InterPro" id="IPR017938">
    <property type="entry name" value="Riboflavin_synthase-like_b-brl"/>
</dbReference>
<evidence type="ECO:0000256" key="7">
    <source>
        <dbReference type="ARBA" id="ARBA00012673"/>
    </source>
</evidence>
<dbReference type="PROSITE" id="PS51384">
    <property type="entry name" value="FAD_FR"/>
    <property type="match status" value="1"/>
</dbReference>
<dbReference type="SUPFAM" id="SSF81296">
    <property type="entry name" value="E set domains"/>
    <property type="match status" value="1"/>
</dbReference>
<dbReference type="InterPro" id="IPR017927">
    <property type="entry name" value="FAD-bd_FR_type"/>
</dbReference>
<evidence type="ECO:0000256" key="1">
    <source>
        <dbReference type="ARBA" id="ARBA00001924"/>
    </source>
</evidence>
<dbReference type="InterPro" id="IPR001199">
    <property type="entry name" value="Cyt_B5-like_heme/steroid-bd"/>
</dbReference>
<dbReference type="InterPro" id="IPR014756">
    <property type="entry name" value="Ig_E-set"/>
</dbReference>
<evidence type="ECO:0000256" key="3">
    <source>
        <dbReference type="ARBA" id="ARBA00001974"/>
    </source>
</evidence>
<dbReference type="Gene3D" id="2.60.40.650">
    <property type="match status" value="1"/>
</dbReference>
<evidence type="ECO:0000256" key="9">
    <source>
        <dbReference type="ARBA" id="ARBA00022505"/>
    </source>
</evidence>
<evidence type="ECO:0000256" key="13">
    <source>
        <dbReference type="ARBA" id="ARBA00023002"/>
    </source>
</evidence>
<reference evidence="19 20" key="1">
    <citation type="journal article" date="2019" name="Nat. Ecol. Evol.">
        <title>Megaphylogeny resolves global patterns of mushroom evolution.</title>
        <authorList>
            <person name="Varga T."/>
            <person name="Krizsan K."/>
            <person name="Foldi C."/>
            <person name="Dima B."/>
            <person name="Sanchez-Garcia M."/>
            <person name="Sanchez-Ramirez S."/>
            <person name="Szollosi G.J."/>
            <person name="Szarkandi J.G."/>
            <person name="Papp V."/>
            <person name="Albert L."/>
            <person name="Andreopoulos W."/>
            <person name="Angelini C."/>
            <person name="Antonin V."/>
            <person name="Barry K.W."/>
            <person name="Bougher N.L."/>
            <person name="Buchanan P."/>
            <person name="Buyck B."/>
            <person name="Bense V."/>
            <person name="Catcheside P."/>
            <person name="Chovatia M."/>
            <person name="Cooper J."/>
            <person name="Damon W."/>
            <person name="Desjardin D."/>
            <person name="Finy P."/>
            <person name="Geml J."/>
            <person name="Haridas S."/>
            <person name="Hughes K."/>
            <person name="Justo A."/>
            <person name="Karasinski D."/>
            <person name="Kautmanova I."/>
            <person name="Kiss B."/>
            <person name="Kocsube S."/>
            <person name="Kotiranta H."/>
            <person name="LaButti K.M."/>
            <person name="Lechner B.E."/>
            <person name="Liimatainen K."/>
            <person name="Lipzen A."/>
            <person name="Lukacs Z."/>
            <person name="Mihaltcheva S."/>
            <person name="Morgado L.N."/>
            <person name="Niskanen T."/>
            <person name="Noordeloos M.E."/>
            <person name="Ohm R.A."/>
            <person name="Ortiz-Santana B."/>
            <person name="Ovrebo C."/>
            <person name="Racz N."/>
            <person name="Riley R."/>
            <person name="Savchenko A."/>
            <person name="Shiryaev A."/>
            <person name="Soop K."/>
            <person name="Spirin V."/>
            <person name="Szebenyi C."/>
            <person name="Tomsovsky M."/>
            <person name="Tulloss R.E."/>
            <person name="Uehling J."/>
            <person name="Grigoriev I.V."/>
            <person name="Vagvolgyi C."/>
            <person name="Papp T."/>
            <person name="Martin F.M."/>
            <person name="Miettinen O."/>
            <person name="Hibbett D.S."/>
            <person name="Nagy L.G."/>
        </authorList>
    </citation>
    <scope>NUCLEOTIDE SEQUENCE [LARGE SCALE GENOMIC DNA]</scope>
    <source>
        <strain evidence="19 20">HHB13444</strain>
    </source>
</reference>
<dbReference type="InterPro" id="IPR039261">
    <property type="entry name" value="FNR_nucleotide-bd"/>
</dbReference>
<dbReference type="PROSITE" id="PS50255">
    <property type="entry name" value="CYTOCHROME_B5_2"/>
    <property type="match status" value="1"/>
</dbReference>
<dbReference type="Gene3D" id="2.40.30.10">
    <property type="entry name" value="Translation factors"/>
    <property type="match status" value="1"/>
</dbReference>
<dbReference type="InterPro" id="IPR008333">
    <property type="entry name" value="Cbr1-like_FAD-bd_dom"/>
</dbReference>
<comment type="subunit">
    <text evidence="6">Homodimer.</text>
</comment>
<dbReference type="GO" id="GO:0006790">
    <property type="term" value="P:sulfur compound metabolic process"/>
    <property type="evidence" value="ECO:0007669"/>
    <property type="project" value="TreeGrafter"/>
</dbReference>
<keyword evidence="10" id="KW-0285">Flavoprotein</keyword>
<evidence type="ECO:0000259" key="17">
    <source>
        <dbReference type="PROSITE" id="PS50255"/>
    </source>
</evidence>
<protein>
    <recommendedName>
        <fullName evidence="8">Nitrate reductase [NADPH]</fullName>
        <ecNumber evidence="7">1.7.1.3</ecNumber>
    </recommendedName>
</protein>
<dbReference type="Pfam" id="PF03404">
    <property type="entry name" value="Mo-co_dimer"/>
    <property type="match status" value="1"/>
</dbReference>
<comment type="cofactor">
    <cofactor evidence="3">
        <name>FAD</name>
        <dbReference type="ChEBI" id="CHEBI:57692"/>
    </cofactor>
</comment>
<evidence type="ECO:0000313" key="19">
    <source>
        <dbReference type="EMBL" id="TFK86808.1"/>
    </source>
</evidence>
<comment type="cofactor">
    <cofactor evidence="1">
        <name>Mo-molybdopterin</name>
        <dbReference type="ChEBI" id="CHEBI:71302"/>
    </cofactor>
</comment>
<keyword evidence="20" id="KW-1185">Reference proteome</keyword>
<evidence type="ECO:0000256" key="2">
    <source>
        <dbReference type="ARBA" id="ARBA00001971"/>
    </source>
</evidence>
<dbReference type="GO" id="GO:0030151">
    <property type="term" value="F:molybdenum ion binding"/>
    <property type="evidence" value="ECO:0007669"/>
    <property type="project" value="InterPro"/>
</dbReference>
<keyword evidence="12" id="KW-0274">FAD</keyword>
<feature type="region of interest" description="Disordered" evidence="16">
    <location>
        <begin position="137"/>
        <end position="187"/>
    </location>
</feature>
<accession>A0A5C3PDY4</accession>
<dbReference type="EMBL" id="ML211182">
    <property type="protein sequence ID" value="TFK86808.1"/>
    <property type="molecule type" value="Genomic_DNA"/>
</dbReference>
<comment type="similarity">
    <text evidence="5">Belongs to the nitrate reductase family.</text>
</comment>
<dbReference type="Pfam" id="PF00970">
    <property type="entry name" value="FAD_binding_6"/>
    <property type="match status" value="1"/>
</dbReference>
<proteinExistence type="inferred from homology"/>
<dbReference type="InterPro" id="IPR000572">
    <property type="entry name" value="OxRdtase_Mopterin-bd_dom"/>
</dbReference>
<dbReference type="AlphaFoldDB" id="A0A5C3PDY4"/>